<proteinExistence type="predicted"/>
<gene>
    <name evidence="2" type="ORF">SAMN06265219_11521</name>
</gene>
<keyword evidence="3" id="KW-1185">Reference proteome</keyword>
<organism evidence="2 3">
    <name type="scientific">Gracilimonas mengyeensis</name>
    <dbReference type="NCBI Taxonomy" id="1302730"/>
    <lineage>
        <taxon>Bacteria</taxon>
        <taxon>Pseudomonadati</taxon>
        <taxon>Balneolota</taxon>
        <taxon>Balneolia</taxon>
        <taxon>Balneolales</taxon>
        <taxon>Balneolaceae</taxon>
        <taxon>Gracilimonas</taxon>
    </lineage>
</organism>
<reference evidence="2 3" key="1">
    <citation type="submission" date="2017-05" db="EMBL/GenBank/DDBJ databases">
        <authorList>
            <person name="Varghese N."/>
            <person name="Submissions S."/>
        </authorList>
    </citation>
    <scope>NUCLEOTIDE SEQUENCE [LARGE SCALE GENOMIC DNA]</scope>
    <source>
        <strain evidence="2 3">DSM 21985</strain>
    </source>
</reference>
<feature type="compositionally biased region" description="Basic residues" evidence="1">
    <location>
        <begin position="37"/>
        <end position="46"/>
    </location>
</feature>
<feature type="compositionally biased region" description="Basic and acidic residues" evidence="1">
    <location>
        <begin position="20"/>
        <end position="36"/>
    </location>
</feature>
<dbReference type="Proteomes" id="UP000317557">
    <property type="component" value="Unassembled WGS sequence"/>
</dbReference>
<evidence type="ECO:0000256" key="1">
    <source>
        <dbReference type="SAM" id="MobiDB-lite"/>
    </source>
</evidence>
<feature type="region of interest" description="Disordered" evidence="1">
    <location>
        <begin position="1"/>
        <end position="46"/>
    </location>
</feature>
<evidence type="ECO:0000313" key="3">
    <source>
        <dbReference type="Proteomes" id="UP000317557"/>
    </source>
</evidence>
<dbReference type="EMBL" id="FXTP01000015">
    <property type="protein sequence ID" value="SMO90948.1"/>
    <property type="molecule type" value="Genomic_DNA"/>
</dbReference>
<sequence length="46" mass="5706">MAKVLYQPTRKKKRKRKRIEKVTAPDHWSKDFDSNKQKLKQRKNHE</sequence>
<dbReference type="AlphaFoldDB" id="A0A521F3Z9"/>
<protein>
    <submittedName>
        <fullName evidence="2">Uncharacterized protein</fullName>
    </submittedName>
</protein>
<evidence type="ECO:0000313" key="2">
    <source>
        <dbReference type="EMBL" id="SMO90948.1"/>
    </source>
</evidence>
<name>A0A521F3Z9_9BACT</name>
<accession>A0A521F3Z9</accession>
<feature type="compositionally biased region" description="Basic residues" evidence="1">
    <location>
        <begin position="9"/>
        <end position="19"/>
    </location>
</feature>